<dbReference type="NCBIfam" id="NF046037">
    <property type="entry name" value="carphisopro"/>
    <property type="match status" value="1"/>
</dbReference>
<dbReference type="RefSeq" id="WP_152897455.1">
    <property type="nucleotide sequence ID" value="NZ_WHUV01000002.1"/>
</dbReference>
<name>A0A7X1PL72_9PSED</name>
<dbReference type="AlphaFoldDB" id="A0A7X1PL72"/>
<dbReference type="InterPro" id="IPR010982">
    <property type="entry name" value="Lambda_DNA-bd_dom_sf"/>
</dbReference>
<protein>
    <submittedName>
        <fullName evidence="1">Chaperone</fullName>
    </submittedName>
</protein>
<comment type="caution">
    <text evidence="1">The sequence shown here is derived from an EMBL/GenBank/DDBJ whole genome shotgun (WGS) entry which is preliminary data.</text>
</comment>
<organism evidence="1 2">
    <name type="scientific">Pseudomonas piscis</name>
    <dbReference type="NCBI Taxonomy" id="2614538"/>
    <lineage>
        <taxon>Bacteria</taxon>
        <taxon>Pseudomonadati</taxon>
        <taxon>Pseudomonadota</taxon>
        <taxon>Gammaproteobacteria</taxon>
        <taxon>Pseudomonadales</taxon>
        <taxon>Pseudomonadaceae</taxon>
        <taxon>Pseudomonas</taxon>
    </lineage>
</organism>
<dbReference type="Gene3D" id="1.10.260.40">
    <property type="entry name" value="lambda repressor-like DNA-binding domains"/>
    <property type="match status" value="1"/>
</dbReference>
<dbReference type="Proteomes" id="UP000486534">
    <property type="component" value="Unassembled WGS sequence"/>
</dbReference>
<dbReference type="SUPFAM" id="SSF47413">
    <property type="entry name" value="lambda repressor-like DNA-binding domains"/>
    <property type="match status" value="1"/>
</dbReference>
<gene>
    <name evidence="1" type="ORF">GDH07_10335</name>
</gene>
<evidence type="ECO:0000313" key="1">
    <source>
        <dbReference type="EMBL" id="MQA53708.1"/>
    </source>
</evidence>
<sequence>MTQTAIKKAASAAGSQSALARHLKVTPQAVQKMCATGRVPAERVLDIERLTGVHRSELRPDLYPSIPEEAGCCDAKYARHSFAPVVN</sequence>
<dbReference type="EMBL" id="WHUV01000002">
    <property type="protein sequence ID" value="MQA53708.1"/>
    <property type="molecule type" value="Genomic_DNA"/>
</dbReference>
<proteinExistence type="predicted"/>
<accession>A0A7X1PL72</accession>
<evidence type="ECO:0000313" key="2">
    <source>
        <dbReference type="Proteomes" id="UP000486534"/>
    </source>
</evidence>
<dbReference type="Pfam" id="PF15943">
    <property type="entry name" value="YdaS_toxin"/>
    <property type="match status" value="1"/>
</dbReference>
<dbReference type="GO" id="GO:0003677">
    <property type="term" value="F:DNA binding"/>
    <property type="evidence" value="ECO:0007669"/>
    <property type="project" value="InterPro"/>
</dbReference>
<dbReference type="InterPro" id="IPR059216">
    <property type="entry name" value="LeuA_carph_isopro_dom"/>
</dbReference>
<dbReference type="InterPro" id="IPR031856">
    <property type="entry name" value="YdaS_toxin-like"/>
</dbReference>
<reference evidence="1 2" key="1">
    <citation type="submission" date="2019-10" db="EMBL/GenBank/DDBJ databases">
        <title>Pseudomonas dajingensis sp. nov., isolated from the profound head ulcers of farmed Murray cod (Maccullochella peelii peelii).</title>
        <authorList>
            <person name="Liu Y."/>
        </authorList>
    </citation>
    <scope>NUCLEOTIDE SEQUENCE [LARGE SCALE GENOMIC DNA]</scope>
    <source>
        <strain evidence="1 2">MC042</strain>
    </source>
</reference>